<evidence type="ECO:0000259" key="1">
    <source>
        <dbReference type="PROSITE" id="PS50213"/>
    </source>
</evidence>
<dbReference type="InterPro" id="IPR000782">
    <property type="entry name" value="FAS1_domain"/>
</dbReference>
<dbReference type="FunFam" id="2.30.180.10:FF:000032">
    <property type="entry name" value="Fasciclin domain-containing protein, putative"/>
    <property type="match status" value="1"/>
</dbReference>
<gene>
    <name evidence="2" type="ORF">S01H4_45471</name>
</gene>
<feature type="domain" description="FAS1" evidence="1">
    <location>
        <begin position="6"/>
        <end position="138"/>
    </location>
</feature>
<name>X1BWL2_9ZZZZ</name>
<accession>X1BWL2</accession>
<proteinExistence type="predicted"/>
<evidence type="ECO:0000313" key="2">
    <source>
        <dbReference type="EMBL" id="GAG99425.1"/>
    </source>
</evidence>
<dbReference type="PANTHER" id="PTHR10900">
    <property type="entry name" value="PERIOSTIN-RELATED"/>
    <property type="match status" value="1"/>
</dbReference>
<dbReference type="InterPro" id="IPR050904">
    <property type="entry name" value="Adhesion/Biosynth-related"/>
</dbReference>
<reference evidence="2" key="1">
    <citation type="journal article" date="2014" name="Front. Microbiol.">
        <title>High frequency of phylogenetically diverse reductive dehalogenase-homologous genes in deep subseafloor sedimentary metagenomes.</title>
        <authorList>
            <person name="Kawai M."/>
            <person name="Futagami T."/>
            <person name="Toyoda A."/>
            <person name="Takaki Y."/>
            <person name="Nishi S."/>
            <person name="Hori S."/>
            <person name="Arai W."/>
            <person name="Tsubouchi T."/>
            <person name="Morono Y."/>
            <person name="Uchiyama I."/>
            <person name="Ito T."/>
            <person name="Fujiyama A."/>
            <person name="Inagaki F."/>
            <person name="Takami H."/>
        </authorList>
    </citation>
    <scope>NUCLEOTIDE SEQUENCE</scope>
    <source>
        <strain evidence="2">Expedition CK06-06</strain>
    </source>
</reference>
<dbReference type="GO" id="GO:0005615">
    <property type="term" value="C:extracellular space"/>
    <property type="evidence" value="ECO:0007669"/>
    <property type="project" value="TreeGrafter"/>
</dbReference>
<comment type="caution">
    <text evidence="2">The sequence shown here is derived from an EMBL/GenBank/DDBJ whole genome shotgun (WGS) entry which is preliminary data.</text>
</comment>
<dbReference type="SUPFAM" id="SSF82153">
    <property type="entry name" value="FAS1 domain"/>
    <property type="match status" value="1"/>
</dbReference>
<sequence length="141" mass="15552">MENIKMLNIIEVTSKEGGFSTLLKAAKVAGLVDTLSNDGPFTLFAPTDDAFSKIPSETLKELLNEPEKLKKILEFHVVKGKIMTSAAKDMTEPMEVETLNGKKLKLDPFKHLINDEAQFVKPDVEADNGVIHIIDTVLMPS</sequence>
<dbReference type="Pfam" id="PF02469">
    <property type="entry name" value="Fasciclin"/>
    <property type="match status" value="1"/>
</dbReference>
<dbReference type="Gene3D" id="2.30.180.10">
    <property type="entry name" value="FAS1 domain"/>
    <property type="match status" value="1"/>
</dbReference>
<organism evidence="2">
    <name type="scientific">marine sediment metagenome</name>
    <dbReference type="NCBI Taxonomy" id="412755"/>
    <lineage>
        <taxon>unclassified sequences</taxon>
        <taxon>metagenomes</taxon>
        <taxon>ecological metagenomes</taxon>
    </lineage>
</organism>
<dbReference type="PROSITE" id="PS50213">
    <property type="entry name" value="FAS1"/>
    <property type="match status" value="1"/>
</dbReference>
<dbReference type="SMART" id="SM00554">
    <property type="entry name" value="FAS1"/>
    <property type="match status" value="1"/>
</dbReference>
<dbReference type="InterPro" id="IPR036378">
    <property type="entry name" value="FAS1_dom_sf"/>
</dbReference>
<dbReference type="PANTHER" id="PTHR10900:SF77">
    <property type="entry name" value="FI19380P1"/>
    <property type="match status" value="1"/>
</dbReference>
<dbReference type="AlphaFoldDB" id="X1BWL2"/>
<dbReference type="EMBL" id="BART01025318">
    <property type="protein sequence ID" value="GAG99425.1"/>
    <property type="molecule type" value="Genomic_DNA"/>
</dbReference>
<protein>
    <recommendedName>
        <fullName evidence="1">FAS1 domain-containing protein</fullName>
    </recommendedName>
</protein>